<evidence type="ECO:0000256" key="1">
    <source>
        <dbReference type="SAM" id="Phobius"/>
    </source>
</evidence>
<evidence type="ECO:0000313" key="2">
    <source>
        <dbReference type="EMBL" id="KAF6474930.1"/>
    </source>
</evidence>
<dbReference type="AlphaFoldDB" id="A0A7J8HSB8"/>
<keyword evidence="1" id="KW-0472">Membrane</keyword>
<gene>
    <name evidence="2" type="ORF">HJG63_011048</name>
</gene>
<name>A0A7J8HSB8_ROUAE</name>
<keyword evidence="3" id="KW-1185">Reference proteome</keyword>
<sequence length="127" mass="14646">MGVLTGWWEPFHDVYVYQVSCRIPYIIILFVKDISKTGKMKKKMGEGKLIVLTDSQALTLLPQDVTVETQKICYIKTVHKMELLKLKCSGSLRLQNYKCQGLFFLGHICDARVKFIKTELETYPPSQ</sequence>
<comment type="caution">
    <text evidence="2">The sequence shown here is derived from an EMBL/GenBank/DDBJ whole genome shotgun (WGS) entry which is preliminary data.</text>
</comment>
<keyword evidence="1" id="KW-1133">Transmembrane helix</keyword>
<protein>
    <submittedName>
        <fullName evidence="2">Uncharacterized protein</fullName>
    </submittedName>
</protein>
<dbReference type="Proteomes" id="UP000593571">
    <property type="component" value="Unassembled WGS sequence"/>
</dbReference>
<keyword evidence="1" id="KW-0812">Transmembrane</keyword>
<accession>A0A7J8HSB8</accession>
<feature type="transmembrane region" description="Helical" evidence="1">
    <location>
        <begin position="15"/>
        <end position="34"/>
    </location>
</feature>
<organism evidence="2 3">
    <name type="scientific">Rousettus aegyptiacus</name>
    <name type="common">Egyptian fruit bat</name>
    <name type="synonym">Pteropus aegyptiacus</name>
    <dbReference type="NCBI Taxonomy" id="9407"/>
    <lineage>
        <taxon>Eukaryota</taxon>
        <taxon>Metazoa</taxon>
        <taxon>Chordata</taxon>
        <taxon>Craniata</taxon>
        <taxon>Vertebrata</taxon>
        <taxon>Euteleostomi</taxon>
        <taxon>Mammalia</taxon>
        <taxon>Eutheria</taxon>
        <taxon>Laurasiatheria</taxon>
        <taxon>Chiroptera</taxon>
        <taxon>Yinpterochiroptera</taxon>
        <taxon>Pteropodoidea</taxon>
        <taxon>Pteropodidae</taxon>
        <taxon>Rousettinae</taxon>
        <taxon>Rousettus</taxon>
    </lineage>
</organism>
<proteinExistence type="predicted"/>
<reference evidence="2 3" key="1">
    <citation type="journal article" date="2020" name="Nature">
        <title>Six reference-quality genomes reveal evolution of bat adaptations.</title>
        <authorList>
            <person name="Jebb D."/>
            <person name="Huang Z."/>
            <person name="Pippel M."/>
            <person name="Hughes G.M."/>
            <person name="Lavrichenko K."/>
            <person name="Devanna P."/>
            <person name="Winkler S."/>
            <person name="Jermiin L.S."/>
            <person name="Skirmuntt E.C."/>
            <person name="Katzourakis A."/>
            <person name="Burkitt-Gray L."/>
            <person name="Ray D.A."/>
            <person name="Sullivan K.A.M."/>
            <person name="Roscito J.G."/>
            <person name="Kirilenko B.M."/>
            <person name="Davalos L.M."/>
            <person name="Corthals A.P."/>
            <person name="Power M.L."/>
            <person name="Jones G."/>
            <person name="Ransome R.D."/>
            <person name="Dechmann D.K.N."/>
            <person name="Locatelli A.G."/>
            <person name="Puechmaille S.J."/>
            <person name="Fedrigo O."/>
            <person name="Jarvis E.D."/>
            <person name="Hiller M."/>
            <person name="Vernes S.C."/>
            <person name="Myers E.W."/>
            <person name="Teeling E.C."/>
        </authorList>
    </citation>
    <scope>NUCLEOTIDE SEQUENCE [LARGE SCALE GENOMIC DNA]</scope>
    <source>
        <strain evidence="2">MRouAeg1</strain>
        <tissue evidence="2">Muscle</tissue>
    </source>
</reference>
<dbReference type="EMBL" id="JACASE010000004">
    <property type="protein sequence ID" value="KAF6474930.1"/>
    <property type="molecule type" value="Genomic_DNA"/>
</dbReference>
<evidence type="ECO:0000313" key="3">
    <source>
        <dbReference type="Proteomes" id="UP000593571"/>
    </source>
</evidence>